<dbReference type="EMBL" id="CM035436">
    <property type="protein sequence ID" value="KAH7289018.1"/>
    <property type="molecule type" value="Genomic_DNA"/>
</dbReference>
<protein>
    <recommendedName>
        <fullName evidence="9">Amino acid transporter transmembrane domain-containing protein</fullName>
    </recommendedName>
</protein>
<feature type="transmembrane region" description="Helical" evidence="8">
    <location>
        <begin position="430"/>
        <end position="453"/>
    </location>
</feature>
<proteinExistence type="inferred from homology"/>
<feature type="transmembrane region" description="Helical" evidence="8">
    <location>
        <begin position="135"/>
        <end position="157"/>
    </location>
</feature>
<evidence type="ECO:0000256" key="6">
    <source>
        <dbReference type="ARBA" id="ARBA00023136"/>
    </source>
</evidence>
<feature type="transmembrane region" description="Helical" evidence="8">
    <location>
        <begin position="459"/>
        <end position="483"/>
    </location>
</feature>
<evidence type="ECO:0000313" key="11">
    <source>
        <dbReference type="Proteomes" id="UP000825935"/>
    </source>
</evidence>
<dbReference type="InterPro" id="IPR013057">
    <property type="entry name" value="AA_transpt_TM"/>
</dbReference>
<feature type="transmembrane region" description="Helical" evidence="8">
    <location>
        <begin position="394"/>
        <end position="418"/>
    </location>
</feature>
<gene>
    <name evidence="10" type="ORF">KP509_31G054000</name>
</gene>
<comment type="caution">
    <text evidence="10">The sequence shown here is derived from an EMBL/GenBank/DDBJ whole genome shotgun (WGS) entry which is preliminary data.</text>
</comment>
<dbReference type="GO" id="GO:0015179">
    <property type="term" value="F:L-amino acid transmembrane transporter activity"/>
    <property type="evidence" value="ECO:0007669"/>
    <property type="project" value="TreeGrafter"/>
</dbReference>
<accession>A0A8T2QZZ0</accession>
<dbReference type="AlphaFoldDB" id="A0A8T2QZZ0"/>
<comment type="similarity">
    <text evidence="7">Belongs to the amino acid/polyamine transporter 2 family. Amino acid/auxin permease (AAAP) (TC 2.A.18.5) subfamily.</text>
</comment>
<feature type="transmembrane region" description="Helical" evidence="8">
    <location>
        <begin position="350"/>
        <end position="374"/>
    </location>
</feature>
<evidence type="ECO:0000256" key="8">
    <source>
        <dbReference type="SAM" id="Phobius"/>
    </source>
</evidence>
<evidence type="ECO:0000259" key="9">
    <source>
        <dbReference type="Pfam" id="PF01490"/>
    </source>
</evidence>
<dbReference type="Proteomes" id="UP000825935">
    <property type="component" value="Chromosome 31"/>
</dbReference>
<evidence type="ECO:0000313" key="10">
    <source>
        <dbReference type="EMBL" id="KAH7289018.1"/>
    </source>
</evidence>
<keyword evidence="11" id="KW-1185">Reference proteome</keyword>
<evidence type="ECO:0000256" key="4">
    <source>
        <dbReference type="ARBA" id="ARBA00022970"/>
    </source>
</evidence>
<dbReference type="PANTHER" id="PTHR22950">
    <property type="entry name" value="AMINO ACID TRANSPORTER"/>
    <property type="match status" value="1"/>
</dbReference>
<evidence type="ECO:0000256" key="5">
    <source>
        <dbReference type="ARBA" id="ARBA00022989"/>
    </source>
</evidence>
<dbReference type="OMA" id="ICTHWYQ"/>
<evidence type="ECO:0000256" key="3">
    <source>
        <dbReference type="ARBA" id="ARBA00022692"/>
    </source>
</evidence>
<evidence type="ECO:0000256" key="2">
    <source>
        <dbReference type="ARBA" id="ARBA00022448"/>
    </source>
</evidence>
<keyword evidence="5 8" id="KW-1133">Transmembrane helix</keyword>
<dbReference type="EMBL" id="CM035436">
    <property type="protein sequence ID" value="KAH7289019.1"/>
    <property type="molecule type" value="Genomic_DNA"/>
</dbReference>
<organism evidence="10 11">
    <name type="scientific">Ceratopteris richardii</name>
    <name type="common">Triangle waterfern</name>
    <dbReference type="NCBI Taxonomy" id="49495"/>
    <lineage>
        <taxon>Eukaryota</taxon>
        <taxon>Viridiplantae</taxon>
        <taxon>Streptophyta</taxon>
        <taxon>Embryophyta</taxon>
        <taxon>Tracheophyta</taxon>
        <taxon>Polypodiopsida</taxon>
        <taxon>Polypodiidae</taxon>
        <taxon>Polypodiales</taxon>
        <taxon>Pteridineae</taxon>
        <taxon>Pteridaceae</taxon>
        <taxon>Parkerioideae</taxon>
        <taxon>Ceratopteris</taxon>
    </lineage>
</organism>
<feature type="transmembrane region" description="Helical" evidence="8">
    <location>
        <begin position="279"/>
        <end position="301"/>
    </location>
</feature>
<reference evidence="10" key="1">
    <citation type="submission" date="2021-08" db="EMBL/GenBank/DDBJ databases">
        <title>WGS assembly of Ceratopteris richardii.</title>
        <authorList>
            <person name="Marchant D.B."/>
            <person name="Chen G."/>
            <person name="Jenkins J."/>
            <person name="Shu S."/>
            <person name="Leebens-Mack J."/>
            <person name="Grimwood J."/>
            <person name="Schmutz J."/>
            <person name="Soltis P."/>
            <person name="Soltis D."/>
            <person name="Chen Z.-H."/>
        </authorList>
    </citation>
    <scope>NUCLEOTIDE SEQUENCE</scope>
    <source>
        <strain evidence="10">Whitten #5841</strain>
        <tissue evidence="10">Leaf</tissue>
    </source>
</reference>
<feature type="domain" description="Amino acid transporter transmembrane" evidence="9">
    <location>
        <begin position="132"/>
        <end position="514"/>
    </location>
</feature>
<keyword evidence="4" id="KW-0029">Amino-acid transport</keyword>
<comment type="subcellular location">
    <subcellularLocation>
        <location evidence="1">Membrane</location>
        <topology evidence="1">Multi-pass membrane protein</topology>
    </subcellularLocation>
</comment>
<sequence>MEKPAHRGEPRFDFTQVGNQEDLEEQMKYISSASSARTIHWPQSYERSMDLYSRSPPSVTGSSLLLPSEEKLQSHRVPKRNVSDVKLPLLDDRGFEWSREEPYEGASEVYEPQPEFQSQYVQDGDDKLQMGRSSLIQAIMNGVNVLAGVGVLSMPYAVSQGGWIGLCSLLIFASVFCYTGFLLRRCLDLSPYLAGYPDVGQAAFGRLGRVLVSAFLYCELYAVAVEFLIMEGDNLTQLFPLRSLSLGIFELSSEKQFVIFSAAVMLPTVWLRDLSILSYISAGGVIACVAVIVAVACAGTFEVGFPNHGRLVNFHGLPIAVGIYGFCFCGHAVFPNIYASMKDKSRFSHVLVACFLICALIYGSIAVLGFLMFGDDSESQVTLNLTRGRLTTNIAIAATLVNPFSKYALTVTPLAAAFEELLPIELKSRTFLMWGTLIRTLIVLSTVIIALVLPFFGYLMALVGAFLSITVAITIPCLCYAKLFSDRIPLWERAFISLVLAVGLGACVAGTYSSLREIALNLST</sequence>
<dbReference type="OrthoDB" id="655540at2759"/>
<feature type="transmembrane region" description="Helical" evidence="8">
    <location>
        <begin position="163"/>
        <end position="183"/>
    </location>
</feature>
<feature type="transmembrane region" description="Helical" evidence="8">
    <location>
        <begin position="321"/>
        <end position="338"/>
    </location>
</feature>
<dbReference type="PANTHER" id="PTHR22950:SF692">
    <property type="entry name" value="TRANSMEMBRANE AMINO ACID TRANSPORTER FAMILY PROTEIN"/>
    <property type="match status" value="1"/>
</dbReference>
<keyword evidence="6 8" id="KW-0472">Membrane</keyword>
<evidence type="ECO:0000256" key="1">
    <source>
        <dbReference type="ARBA" id="ARBA00004141"/>
    </source>
</evidence>
<name>A0A8T2QZZ0_CERRI</name>
<feature type="transmembrane region" description="Helical" evidence="8">
    <location>
        <begin position="495"/>
        <end position="515"/>
    </location>
</feature>
<dbReference type="GO" id="GO:0005774">
    <property type="term" value="C:vacuolar membrane"/>
    <property type="evidence" value="ECO:0007669"/>
    <property type="project" value="TreeGrafter"/>
</dbReference>
<keyword evidence="3 8" id="KW-0812">Transmembrane</keyword>
<keyword evidence="2" id="KW-0813">Transport</keyword>
<dbReference type="Pfam" id="PF01490">
    <property type="entry name" value="Aa_trans"/>
    <property type="match status" value="1"/>
</dbReference>
<evidence type="ECO:0000256" key="7">
    <source>
        <dbReference type="ARBA" id="ARBA00049662"/>
    </source>
</evidence>